<proteinExistence type="predicted"/>
<feature type="compositionally biased region" description="Acidic residues" evidence="1">
    <location>
        <begin position="46"/>
        <end position="58"/>
    </location>
</feature>
<dbReference type="InterPro" id="IPR012337">
    <property type="entry name" value="RNaseH-like_sf"/>
</dbReference>
<protein>
    <recommendedName>
        <fullName evidence="4">HAT C-terminal dimerisation domain-containing protein</fullName>
    </recommendedName>
</protein>
<dbReference type="STRING" id="35525.A0A164SMJ7"/>
<name>A0A164SMJ7_9CRUS</name>
<evidence type="ECO:0000256" key="1">
    <source>
        <dbReference type="SAM" id="MobiDB-lite"/>
    </source>
</evidence>
<dbReference type="SUPFAM" id="SSF53098">
    <property type="entry name" value="Ribonuclease H-like"/>
    <property type="match status" value="1"/>
</dbReference>
<comment type="caution">
    <text evidence="2">The sequence shown here is derived from an EMBL/GenBank/DDBJ whole genome shotgun (WGS) entry which is preliminary data.</text>
</comment>
<organism evidence="2 3">
    <name type="scientific">Daphnia magna</name>
    <dbReference type="NCBI Taxonomy" id="35525"/>
    <lineage>
        <taxon>Eukaryota</taxon>
        <taxon>Metazoa</taxon>
        <taxon>Ecdysozoa</taxon>
        <taxon>Arthropoda</taxon>
        <taxon>Crustacea</taxon>
        <taxon>Branchiopoda</taxon>
        <taxon>Diplostraca</taxon>
        <taxon>Cladocera</taxon>
        <taxon>Anomopoda</taxon>
        <taxon>Daphniidae</taxon>
        <taxon>Daphnia</taxon>
    </lineage>
</organism>
<evidence type="ECO:0000313" key="2">
    <source>
        <dbReference type="EMBL" id="KZS09768.1"/>
    </source>
</evidence>
<dbReference type="AlphaFoldDB" id="A0A164SMJ7"/>
<feature type="region of interest" description="Disordered" evidence="1">
    <location>
        <begin position="235"/>
        <end position="284"/>
    </location>
</feature>
<feature type="region of interest" description="Disordered" evidence="1">
    <location>
        <begin position="43"/>
        <end position="93"/>
    </location>
</feature>
<accession>A0A164SMJ7</accession>
<gene>
    <name evidence="2" type="ORF">APZ42_025937</name>
</gene>
<keyword evidence="3" id="KW-1185">Reference proteome</keyword>
<evidence type="ECO:0000313" key="3">
    <source>
        <dbReference type="Proteomes" id="UP000076858"/>
    </source>
</evidence>
<feature type="compositionally biased region" description="Acidic residues" evidence="1">
    <location>
        <begin position="70"/>
        <end position="81"/>
    </location>
</feature>
<feature type="compositionally biased region" description="Basic and acidic residues" evidence="1">
    <location>
        <begin position="59"/>
        <end position="69"/>
    </location>
</feature>
<reference evidence="2 3" key="1">
    <citation type="submission" date="2016-03" db="EMBL/GenBank/DDBJ databases">
        <title>EvidentialGene: Evidence-directed Construction of Genes on Genomes.</title>
        <authorList>
            <person name="Gilbert D.G."/>
            <person name="Choi J.-H."/>
            <person name="Mockaitis K."/>
            <person name="Colbourne J."/>
            <person name="Pfrender M."/>
        </authorList>
    </citation>
    <scope>NUCLEOTIDE SEQUENCE [LARGE SCALE GENOMIC DNA]</scope>
    <source>
        <strain evidence="2 3">Xinb3</strain>
        <tissue evidence="2">Complete organism</tissue>
    </source>
</reference>
<dbReference type="EMBL" id="LRGB01001992">
    <property type="protein sequence ID" value="KZS09768.1"/>
    <property type="molecule type" value="Genomic_DNA"/>
</dbReference>
<sequence>MKSNKSILSFKGIRQIPQGYFCYPDTLLSVVGEDNIAALLENVPSDFEETDDEIESLSDLDHGNEKEDQGESTTEQESESEIQEKTGADVNPISLTENLDSGKDANNIYILPPHRQYACHTLNLICKYDIYKDLEPTLKNLMKATDNKVTAIWAKQNRSSKASDTIKDSLGMLFVIHNETRWNSYFNAKQRNCVFPSSRRGIRILIRQSDGSYIRSIGRSSSRRQHLYRLFTSYPYHPSQQDGKPEGERRHQALQTPPKPNDRISKKQSSSAADGIQSVDSDYSPQRKKAKKDFFKSILTTTVPAESNEVDLFLAGQSTKISSLNKYPTMKAIFIKYNAAFPSSAFVERLFSVAGRIFTPLRSRLSDKNFERMLLLKVNKCIDS</sequence>
<dbReference type="OrthoDB" id="6382070at2759"/>
<dbReference type="Proteomes" id="UP000076858">
    <property type="component" value="Unassembled WGS sequence"/>
</dbReference>
<feature type="compositionally biased region" description="Polar residues" evidence="1">
    <location>
        <begin position="267"/>
        <end position="284"/>
    </location>
</feature>
<evidence type="ECO:0008006" key="4">
    <source>
        <dbReference type="Google" id="ProtNLM"/>
    </source>
</evidence>